<dbReference type="SUPFAM" id="SSF48576">
    <property type="entry name" value="Terpenoid synthases"/>
    <property type="match status" value="1"/>
</dbReference>
<dbReference type="PANTHER" id="PTHR12001:SF85">
    <property type="entry name" value="SHORT CHAIN ISOPRENYL DIPHOSPHATE SYNTHASE"/>
    <property type="match status" value="1"/>
</dbReference>
<dbReference type="AlphaFoldDB" id="A0A971CY82"/>
<gene>
    <name evidence="7" type="ORF">GXW98_01540</name>
</gene>
<evidence type="ECO:0000256" key="1">
    <source>
        <dbReference type="ARBA" id="ARBA00001946"/>
    </source>
</evidence>
<dbReference type="InterPro" id="IPR033749">
    <property type="entry name" value="Polyprenyl_synt_CS"/>
</dbReference>
<dbReference type="RefSeq" id="WP_273172436.1">
    <property type="nucleotide sequence ID" value="NZ_JAAXZR010000007.1"/>
</dbReference>
<evidence type="ECO:0000313" key="8">
    <source>
        <dbReference type="Proteomes" id="UP000767327"/>
    </source>
</evidence>
<reference evidence="7" key="1">
    <citation type="journal article" date="2020" name="Biotechnol. Biofuels">
        <title>New insights from the biogas microbiome by comprehensive genome-resolved metagenomics of nearly 1600 species originating from multiple anaerobic digesters.</title>
        <authorList>
            <person name="Campanaro S."/>
            <person name="Treu L."/>
            <person name="Rodriguez-R L.M."/>
            <person name="Kovalovszki A."/>
            <person name="Ziels R.M."/>
            <person name="Maus I."/>
            <person name="Zhu X."/>
            <person name="Kougias P.G."/>
            <person name="Basile A."/>
            <person name="Luo G."/>
            <person name="Schluter A."/>
            <person name="Konstantinidis K.T."/>
            <person name="Angelidaki I."/>
        </authorList>
    </citation>
    <scope>NUCLEOTIDE SEQUENCE</scope>
    <source>
        <strain evidence="7">AS01afH2WH_6</strain>
    </source>
</reference>
<protein>
    <submittedName>
        <fullName evidence="7">Polyprenyl synthetase family protein</fullName>
    </submittedName>
</protein>
<dbReference type="EMBL" id="JAAXZR010000007">
    <property type="protein sequence ID" value="NLT78957.1"/>
    <property type="molecule type" value="Genomic_DNA"/>
</dbReference>
<organism evidence="7 8">
    <name type="scientific">Bifidobacterium crudilactis</name>
    <dbReference type="NCBI Taxonomy" id="327277"/>
    <lineage>
        <taxon>Bacteria</taxon>
        <taxon>Bacillati</taxon>
        <taxon>Actinomycetota</taxon>
        <taxon>Actinomycetes</taxon>
        <taxon>Bifidobacteriales</taxon>
        <taxon>Bifidobacteriaceae</taxon>
        <taxon>Bifidobacterium</taxon>
    </lineage>
</organism>
<dbReference type="GO" id="GO:0046872">
    <property type="term" value="F:metal ion binding"/>
    <property type="evidence" value="ECO:0007669"/>
    <property type="project" value="UniProtKB-KW"/>
</dbReference>
<dbReference type="GO" id="GO:0008299">
    <property type="term" value="P:isoprenoid biosynthetic process"/>
    <property type="evidence" value="ECO:0007669"/>
    <property type="project" value="InterPro"/>
</dbReference>
<dbReference type="Pfam" id="PF00348">
    <property type="entry name" value="polyprenyl_synt"/>
    <property type="match status" value="1"/>
</dbReference>
<evidence type="ECO:0000313" key="7">
    <source>
        <dbReference type="EMBL" id="NLT78957.1"/>
    </source>
</evidence>
<keyword evidence="5" id="KW-0460">Magnesium</keyword>
<dbReference type="PANTHER" id="PTHR12001">
    <property type="entry name" value="GERANYLGERANYL PYROPHOSPHATE SYNTHASE"/>
    <property type="match status" value="1"/>
</dbReference>
<dbReference type="PROSITE" id="PS00723">
    <property type="entry name" value="POLYPRENYL_SYNTHASE_1"/>
    <property type="match status" value="1"/>
</dbReference>
<proteinExistence type="inferred from homology"/>
<evidence type="ECO:0000256" key="2">
    <source>
        <dbReference type="ARBA" id="ARBA00006706"/>
    </source>
</evidence>
<name>A0A971CY82_9BIFI</name>
<dbReference type="InterPro" id="IPR000092">
    <property type="entry name" value="Polyprenyl_synt"/>
</dbReference>
<dbReference type="Gene3D" id="1.10.600.10">
    <property type="entry name" value="Farnesyl Diphosphate Synthase"/>
    <property type="match status" value="1"/>
</dbReference>
<reference evidence="7" key="2">
    <citation type="submission" date="2020-01" db="EMBL/GenBank/DDBJ databases">
        <authorList>
            <person name="Campanaro S."/>
        </authorList>
    </citation>
    <scope>NUCLEOTIDE SEQUENCE</scope>
    <source>
        <strain evidence="7">AS01afH2WH_6</strain>
    </source>
</reference>
<comment type="cofactor">
    <cofactor evidence="1">
        <name>Mg(2+)</name>
        <dbReference type="ChEBI" id="CHEBI:18420"/>
    </cofactor>
</comment>
<comment type="similarity">
    <text evidence="2 6">Belongs to the FPP/GGPP synthase family.</text>
</comment>
<sequence>MTSGGFDSGVVVDRLITDVRETLEKVFLDIENSWRTVTEGISSMPFDAADVVKQARKMAGTGKMFRPKLCIWSYIASRGSVSDSCYRELVQVTSALELFHTSALIHDDVMDRADTRRGFPSINAWARDSMANIPGQSEAANLFGDNVAILAGDITLASSLSLAFTSSDAIRRIWTDLLNAVYAGQTLDILGSTGIDTDEKRIEIVGALKTGSYSVWYPLRFGAVIGQANEMQVSLLRRYALHVSRAFSLRDDYLGVWGDPAVMGKPAGLDLAEGKSTSILRLAKNKLSSQDFERIAKMKSQGTVSESEIRYVTDRLQQAQIDQDIQTLIKHEYEESLAMLQPARGVLTPVGVEGLAEIAKQIAYRVK</sequence>
<dbReference type="SFLD" id="SFLDS00005">
    <property type="entry name" value="Isoprenoid_Synthase_Type_I"/>
    <property type="match status" value="1"/>
</dbReference>
<keyword evidence="3 6" id="KW-0808">Transferase</keyword>
<dbReference type="InterPro" id="IPR008949">
    <property type="entry name" value="Isoprenoid_synthase_dom_sf"/>
</dbReference>
<evidence type="ECO:0000256" key="4">
    <source>
        <dbReference type="ARBA" id="ARBA00022723"/>
    </source>
</evidence>
<evidence type="ECO:0000256" key="5">
    <source>
        <dbReference type="ARBA" id="ARBA00022842"/>
    </source>
</evidence>
<dbReference type="GO" id="GO:0004659">
    <property type="term" value="F:prenyltransferase activity"/>
    <property type="evidence" value="ECO:0007669"/>
    <property type="project" value="InterPro"/>
</dbReference>
<dbReference type="CDD" id="cd00685">
    <property type="entry name" value="Trans_IPPS_HT"/>
    <property type="match status" value="1"/>
</dbReference>
<comment type="caution">
    <text evidence="7">The sequence shown here is derived from an EMBL/GenBank/DDBJ whole genome shotgun (WGS) entry which is preliminary data.</text>
</comment>
<keyword evidence="4" id="KW-0479">Metal-binding</keyword>
<dbReference type="Proteomes" id="UP000767327">
    <property type="component" value="Unassembled WGS sequence"/>
</dbReference>
<evidence type="ECO:0000256" key="6">
    <source>
        <dbReference type="RuleBase" id="RU004466"/>
    </source>
</evidence>
<evidence type="ECO:0000256" key="3">
    <source>
        <dbReference type="ARBA" id="ARBA00022679"/>
    </source>
</evidence>
<accession>A0A971CY82</accession>